<dbReference type="OrthoDB" id="24683at2759"/>
<feature type="compositionally biased region" description="Basic and acidic residues" evidence="11">
    <location>
        <begin position="126"/>
        <end position="137"/>
    </location>
</feature>
<dbReference type="EMBL" id="JANBPU010000017">
    <property type="protein sequence ID" value="KAJ1920133.1"/>
    <property type="molecule type" value="Genomic_DNA"/>
</dbReference>
<dbReference type="InterPro" id="IPR036236">
    <property type="entry name" value="Znf_C2H2_sf"/>
</dbReference>
<dbReference type="PROSITE" id="PS00028">
    <property type="entry name" value="ZINC_FINGER_C2H2_1"/>
    <property type="match status" value="1"/>
</dbReference>
<feature type="domain" description="C2H2-type" evidence="12">
    <location>
        <begin position="59"/>
        <end position="83"/>
    </location>
</feature>
<feature type="compositionally biased region" description="Polar residues" evidence="11">
    <location>
        <begin position="105"/>
        <end position="124"/>
    </location>
</feature>
<keyword evidence="5" id="KW-0479">Metal-binding</keyword>
<dbReference type="GO" id="GO:0005737">
    <property type="term" value="C:cytoplasm"/>
    <property type="evidence" value="ECO:0007669"/>
    <property type="project" value="UniProtKB-SubCell"/>
</dbReference>
<feature type="compositionally biased region" description="Polar residues" evidence="11">
    <location>
        <begin position="139"/>
        <end position="148"/>
    </location>
</feature>
<evidence type="ECO:0000256" key="7">
    <source>
        <dbReference type="ARBA" id="ARBA00022833"/>
    </source>
</evidence>
<dbReference type="Proteomes" id="UP001150538">
    <property type="component" value="Unassembled WGS sequence"/>
</dbReference>
<dbReference type="SUPFAM" id="SSF57667">
    <property type="entry name" value="beta-beta-alpha zinc fingers"/>
    <property type="match status" value="1"/>
</dbReference>
<evidence type="ECO:0000256" key="9">
    <source>
        <dbReference type="ARBA" id="ARBA00038064"/>
    </source>
</evidence>
<keyword evidence="4" id="KW-0690">Ribosome biogenesis</keyword>
<organism evidence="13 14">
    <name type="scientific">Mycoemilia scoparia</name>
    <dbReference type="NCBI Taxonomy" id="417184"/>
    <lineage>
        <taxon>Eukaryota</taxon>
        <taxon>Fungi</taxon>
        <taxon>Fungi incertae sedis</taxon>
        <taxon>Zoopagomycota</taxon>
        <taxon>Kickxellomycotina</taxon>
        <taxon>Kickxellomycetes</taxon>
        <taxon>Kickxellales</taxon>
        <taxon>Kickxellaceae</taxon>
        <taxon>Mycoemilia</taxon>
    </lineage>
</organism>
<evidence type="ECO:0000313" key="14">
    <source>
        <dbReference type="Proteomes" id="UP001150538"/>
    </source>
</evidence>
<dbReference type="PROSITE" id="PS50157">
    <property type="entry name" value="ZINC_FINGER_C2H2_2"/>
    <property type="match status" value="1"/>
</dbReference>
<dbReference type="InterPro" id="IPR051879">
    <property type="entry name" value="C2H2-ZF_Maturation_Protein"/>
</dbReference>
<dbReference type="Pfam" id="PF12171">
    <property type="entry name" value="zf-C2H2_jaz"/>
    <property type="match status" value="1"/>
</dbReference>
<gene>
    <name evidence="13" type="ORF">H4219_001506</name>
</gene>
<proteinExistence type="inferred from homology"/>
<evidence type="ECO:0000256" key="1">
    <source>
        <dbReference type="ARBA" id="ARBA00004123"/>
    </source>
</evidence>
<keyword evidence="14" id="KW-1185">Reference proteome</keyword>
<dbReference type="GO" id="GO:0005634">
    <property type="term" value="C:nucleus"/>
    <property type="evidence" value="ECO:0007669"/>
    <property type="project" value="UniProtKB-SubCell"/>
</dbReference>
<evidence type="ECO:0000256" key="8">
    <source>
        <dbReference type="ARBA" id="ARBA00023242"/>
    </source>
</evidence>
<evidence type="ECO:0000256" key="2">
    <source>
        <dbReference type="ARBA" id="ARBA00004496"/>
    </source>
</evidence>
<dbReference type="Gene3D" id="3.30.160.60">
    <property type="entry name" value="Classic Zinc Finger"/>
    <property type="match status" value="1"/>
</dbReference>
<feature type="region of interest" description="Disordered" evidence="11">
    <location>
        <begin position="101"/>
        <end position="148"/>
    </location>
</feature>
<accession>A0A9W8DVZ1</accession>
<evidence type="ECO:0000256" key="3">
    <source>
        <dbReference type="ARBA" id="ARBA00022490"/>
    </source>
</evidence>
<comment type="subcellular location">
    <subcellularLocation>
        <location evidence="2">Cytoplasm</location>
    </subcellularLocation>
    <subcellularLocation>
        <location evidence="1">Nucleus</location>
    </subcellularLocation>
</comment>
<dbReference type="PANTHER" id="PTHR46095">
    <property type="entry name" value="ZINC FINGER PROTEIN 593"/>
    <property type="match status" value="1"/>
</dbReference>
<keyword evidence="7" id="KW-0862">Zinc</keyword>
<evidence type="ECO:0000259" key="12">
    <source>
        <dbReference type="PROSITE" id="PS50157"/>
    </source>
</evidence>
<keyword evidence="8" id="KW-0539">Nucleus</keyword>
<evidence type="ECO:0000256" key="11">
    <source>
        <dbReference type="SAM" id="MobiDB-lite"/>
    </source>
</evidence>
<dbReference type="GO" id="GO:0043021">
    <property type="term" value="F:ribonucleoprotein complex binding"/>
    <property type="evidence" value="ECO:0007669"/>
    <property type="project" value="UniProtKB-ARBA"/>
</dbReference>
<dbReference type="InterPro" id="IPR022755">
    <property type="entry name" value="Znf_C2H2_jaz"/>
</dbReference>
<keyword evidence="3" id="KW-0963">Cytoplasm</keyword>
<dbReference type="AlphaFoldDB" id="A0A9W8DVZ1"/>
<feature type="region of interest" description="Disordered" evidence="11">
    <location>
        <begin position="1"/>
        <end position="56"/>
    </location>
</feature>
<evidence type="ECO:0000256" key="6">
    <source>
        <dbReference type="ARBA" id="ARBA00022771"/>
    </source>
</evidence>
<evidence type="ECO:0000256" key="4">
    <source>
        <dbReference type="ARBA" id="ARBA00022517"/>
    </source>
</evidence>
<dbReference type="GO" id="GO:0042254">
    <property type="term" value="P:ribosome biogenesis"/>
    <property type="evidence" value="ECO:0007669"/>
    <property type="project" value="UniProtKB-KW"/>
</dbReference>
<name>A0A9W8DVZ1_9FUNG</name>
<dbReference type="InterPro" id="IPR013087">
    <property type="entry name" value="Znf_C2H2_type"/>
</dbReference>
<protein>
    <recommendedName>
        <fullName evidence="12">C2H2-type domain-containing protein</fullName>
    </recommendedName>
</protein>
<comment type="similarity">
    <text evidence="9">Belongs to the ZNF593/BUD20 C2H2-type zinc-finger protein family.</text>
</comment>
<evidence type="ECO:0000256" key="5">
    <source>
        <dbReference type="ARBA" id="ARBA00022723"/>
    </source>
</evidence>
<evidence type="ECO:0000313" key="13">
    <source>
        <dbReference type="EMBL" id="KAJ1920133.1"/>
    </source>
</evidence>
<feature type="compositionally biased region" description="Basic residues" evidence="11">
    <location>
        <begin position="1"/>
        <end position="11"/>
    </location>
</feature>
<sequence length="148" mass="17321">MGRLRRSRTHKGIKDISKKYRTRRRTKDLDQIQEDLKPENRERLARREEDPDLPGLGMHYCVECSKHFINDQSLKEHKRGKLHKRRIKLLKEPAYTLEEAEQAGGLTTDNGKGRSQPNIASSLLQKKKENDMRKESMALEQNPTTMLN</sequence>
<keyword evidence="6 10" id="KW-0863">Zinc-finger</keyword>
<feature type="compositionally biased region" description="Basic and acidic residues" evidence="11">
    <location>
        <begin position="27"/>
        <end position="49"/>
    </location>
</feature>
<dbReference type="FunFam" id="3.30.160.60:FF:000299">
    <property type="entry name" value="Zinc finger protein 593"/>
    <property type="match status" value="1"/>
</dbReference>
<dbReference type="PANTHER" id="PTHR46095:SF1">
    <property type="entry name" value="ZINC FINGER PROTEIN 593"/>
    <property type="match status" value="1"/>
</dbReference>
<comment type="caution">
    <text evidence="13">The sequence shown here is derived from an EMBL/GenBank/DDBJ whole genome shotgun (WGS) entry which is preliminary data.</text>
</comment>
<evidence type="ECO:0000256" key="10">
    <source>
        <dbReference type="PROSITE-ProRule" id="PRU00042"/>
    </source>
</evidence>
<dbReference type="GO" id="GO:0008270">
    <property type="term" value="F:zinc ion binding"/>
    <property type="evidence" value="ECO:0007669"/>
    <property type="project" value="UniProtKB-KW"/>
</dbReference>
<reference evidence="13" key="1">
    <citation type="submission" date="2022-07" db="EMBL/GenBank/DDBJ databases">
        <title>Phylogenomic reconstructions and comparative analyses of Kickxellomycotina fungi.</title>
        <authorList>
            <person name="Reynolds N.K."/>
            <person name="Stajich J.E."/>
            <person name="Barry K."/>
            <person name="Grigoriev I.V."/>
            <person name="Crous P."/>
            <person name="Smith M.E."/>
        </authorList>
    </citation>
    <scope>NUCLEOTIDE SEQUENCE</scope>
    <source>
        <strain evidence="13">NBRC 100468</strain>
    </source>
</reference>